<name>A0A0L0HK25_SPIPD</name>
<dbReference type="GO" id="GO:0008276">
    <property type="term" value="F:protein methyltransferase activity"/>
    <property type="evidence" value="ECO:0007669"/>
    <property type="project" value="EnsemblFungi"/>
</dbReference>
<evidence type="ECO:0000313" key="9">
    <source>
        <dbReference type="Proteomes" id="UP000053201"/>
    </source>
</evidence>
<evidence type="ECO:0000256" key="2">
    <source>
        <dbReference type="ARBA" id="ARBA00006149"/>
    </source>
</evidence>
<dbReference type="Gene3D" id="3.40.50.150">
    <property type="entry name" value="Vaccinia Virus protein VP39"/>
    <property type="match status" value="1"/>
</dbReference>
<evidence type="ECO:0000256" key="3">
    <source>
        <dbReference type="ARBA" id="ARBA00022603"/>
    </source>
</evidence>
<dbReference type="NCBIfam" id="TIGR00537">
    <property type="entry name" value="hemK_rel_arch"/>
    <property type="match status" value="1"/>
</dbReference>
<dbReference type="GO" id="GO:0042273">
    <property type="term" value="P:ribosomal large subunit biogenesis"/>
    <property type="evidence" value="ECO:0007669"/>
    <property type="project" value="EnsemblFungi"/>
</dbReference>
<keyword evidence="5" id="KW-0949">S-adenosyl-L-methionine</keyword>
<gene>
    <name evidence="8" type="ORF">SPPG_04265</name>
</gene>
<dbReference type="InterPro" id="IPR004557">
    <property type="entry name" value="PrmC-related"/>
</dbReference>
<dbReference type="SUPFAM" id="SSF53335">
    <property type="entry name" value="S-adenosyl-L-methionine-dependent methyltransferases"/>
    <property type="match status" value="1"/>
</dbReference>
<dbReference type="GO" id="GO:0003676">
    <property type="term" value="F:nucleic acid binding"/>
    <property type="evidence" value="ECO:0007669"/>
    <property type="project" value="InterPro"/>
</dbReference>
<keyword evidence="3" id="KW-0489">Methyltransferase</keyword>
<dbReference type="GeneID" id="27687723"/>
<dbReference type="GO" id="GO:0006417">
    <property type="term" value="P:regulation of translation"/>
    <property type="evidence" value="ECO:0007669"/>
    <property type="project" value="EnsemblFungi"/>
</dbReference>
<dbReference type="GO" id="GO:0015934">
    <property type="term" value="C:large ribosomal subunit"/>
    <property type="evidence" value="ECO:0007669"/>
    <property type="project" value="EnsemblFungi"/>
</dbReference>
<dbReference type="VEuPathDB" id="FungiDB:SPPG_04265"/>
<sequence length="220" mass="24312">MLNMHPTPTLSHLKPADYQHVYEPAEDTFLFLDALEADVNFIISRSPVVSLEIGCGTGIITTFLQTLLTSHGIPLLSLTTDINPQACKATAATALSNRTSVDAIRTDLAFPLFPRMENGIDILLFNPPYVVTESEEVGSTGIEAAWAGGKDGREVVDRVLRLIPRMLSKNGIFYLVTIRENKPQEIMEYMSTTYNLRSDVVLSRKAGTEGLSILKFYYPA</sequence>
<dbReference type="AlphaFoldDB" id="A0A0L0HK25"/>
<dbReference type="CDD" id="cd02440">
    <property type="entry name" value="AdoMet_MTases"/>
    <property type="match status" value="1"/>
</dbReference>
<dbReference type="GO" id="GO:0005634">
    <property type="term" value="C:nucleus"/>
    <property type="evidence" value="ECO:0007669"/>
    <property type="project" value="UniProtKB-SubCell"/>
</dbReference>
<dbReference type="InterPro" id="IPR002052">
    <property type="entry name" value="DNA_methylase_N6_adenine_CS"/>
</dbReference>
<dbReference type="RefSeq" id="XP_016609213.1">
    <property type="nucleotide sequence ID" value="XM_016752507.1"/>
</dbReference>
<keyword evidence="4" id="KW-0808">Transferase</keyword>
<evidence type="ECO:0000256" key="6">
    <source>
        <dbReference type="ARBA" id="ARBA00023242"/>
    </source>
</evidence>
<comment type="subcellular location">
    <subcellularLocation>
        <location evidence="1">Nucleus</location>
    </subcellularLocation>
</comment>
<keyword evidence="6" id="KW-0539">Nucleus</keyword>
<evidence type="ECO:0000256" key="1">
    <source>
        <dbReference type="ARBA" id="ARBA00004123"/>
    </source>
</evidence>
<dbReference type="PANTHER" id="PTHR45875">
    <property type="entry name" value="METHYLTRANSFERASE N6AMT1"/>
    <property type="match status" value="1"/>
</dbReference>
<dbReference type="InterPro" id="IPR052190">
    <property type="entry name" value="Euk-Arch_PrmC-MTase"/>
</dbReference>
<comment type="similarity">
    <text evidence="2">Belongs to the eukaryotic/archaeal PrmC-related family.</text>
</comment>
<evidence type="ECO:0000259" key="7">
    <source>
        <dbReference type="Pfam" id="PF05175"/>
    </source>
</evidence>
<dbReference type="PANTHER" id="PTHR45875:SF1">
    <property type="entry name" value="METHYLTRANSFERASE N6AMT1"/>
    <property type="match status" value="1"/>
</dbReference>
<dbReference type="FunFam" id="3.40.50.150:FF:000077">
    <property type="entry name" value="HemK methyltransferase family member 2"/>
    <property type="match status" value="1"/>
</dbReference>
<protein>
    <recommendedName>
        <fullName evidence="7">Methyltransferase small domain-containing protein</fullName>
    </recommendedName>
</protein>
<evidence type="ECO:0000256" key="5">
    <source>
        <dbReference type="ARBA" id="ARBA00022691"/>
    </source>
</evidence>
<dbReference type="OMA" id="EWDDWME"/>
<dbReference type="GO" id="GO:0008757">
    <property type="term" value="F:S-adenosylmethionine-dependent methyltransferase activity"/>
    <property type="evidence" value="ECO:0007669"/>
    <property type="project" value="EnsemblFungi"/>
</dbReference>
<dbReference type="GO" id="GO:0035657">
    <property type="term" value="C:eRF1 methyltransferase complex"/>
    <property type="evidence" value="ECO:0007669"/>
    <property type="project" value="EnsemblFungi"/>
</dbReference>
<dbReference type="FunCoup" id="A0A0L0HK25">
    <property type="interactions" value="138"/>
</dbReference>
<dbReference type="GO" id="GO:0032259">
    <property type="term" value="P:methylation"/>
    <property type="evidence" value="ECO:0007669"/>
    <property type="project" value="UniProtKB-KW"/>
</dbReference>
<dbReference type="Pfam" id="PF05175">
    <property type="entry name" value="MTS"/>
    <property type="match status" value="1"/>
</dbReference>
<feature type="domain" description="Methyltransferase small" evidence="7">
    <location>
        <begin position="50"/>
        <end position="135"/>
    </location>
</feature>
<dbReference type="InParanoid" id="A0A0L0HK25"/>
<dbReference type="Proteomes" id="UP000053201">
    <property type="component" value="Unassembled WGS sequence"/>
</dbReference>
<dbReference type="PROSITE" id="PS00092">
    <property type="entry name" value="N6_MTASE"/>
    <property type="match status" value="1"/>
</dbReference>
<keyword evidence="9" id="KW-1185">Reference proteome</keyword>
<dbReference type="InterPro" id="IPR029063">
    <property type="entry name" value="SAM-dependent_MTases_sf"/>
</dbReference>
<evidence type="ECO:0000256" key="4">
    <source>
        <dbReference type="ARBA" id="ARBA00022679"/>
    </source>
</evidence>
<dbReference type="OrthoDB" id="406152at2759"/>
<proteinExistence type="inferred from homology"/>
<dbReference type="EMBL" id="KQ257455">
    <property type="protein sequence ID" value="KND01174.1"/>
    <property type="molecule type" value="Genomic_DNA"/>
</dbReference>
<evidence type="ECO:0000313" key="8">
    <source>
        <dbReference type="EMBL" id="KND01174.1"/>
    </source>
</evidence>
<reference evidence="8 9" key="1">
    <citation type="submission" date="2009-08" db="EMBL/GenBank/DDBJ databases">
        <title>The Genome Sequence of Spizellomyces punctatus strain DAOM BR117.</title>
        <authorList>
            <consortium name="The Broad Institute Genome Sequencing Platform"/>
            <person name="Russ C."/>
            <person name="Cuomo C."/>
            <person name="Shea T."/>
            <person name="Young S.K."/>
            <person name="Zeng Q."/>
            <person name="Koehrsen M."/>
            <person name="Haas B."/>
            <person name="Borodovsky M."/>
            <person name="Guigo R."/>
            <person name="Alvarado L."/>
            <person name="Berlin A."/>
            <person name="Bochicchio J."/>
            <person name="Borenstein D."/>
            <person name="Chapman S."/>
            <person name="Chen Z."/>
            <person name="Engels R."/>
            <person name="Freedman E."/>
            <person name="Gellesch M."/>
            <person name="Goldberg J."/>
            <person name="Griggs A."/>
            <person name="Gujja S."/>
            <person name="Heiman D."/>
            <person name="Hepburn T."/>
            <person name="Howarth C."/>
            <person name="Jen D."/>
            <person name="Larson L."/>
            <person name="Lewis B."/>
            <person name="Mehta T."/>
            <person name="Park D."/>
            <person name="Pearson M."/>
            <person name="Roberts A."/>
            <person name="Saif S."/>
            <person name="Shenoy N."/>
            <person name="Sisk P."/>
            <person name="Stolte C."/>
            <person name="Sykes S."/>
            <person name="Thomson T."/>
            <person name="Walk T."/>
            <person name="White J."/>
            <person name="Yandava C."/>
            <person name="Burger G."/>
            <person name="Gray M.W."/>
            <person name="Holland P.W.H."/>
            <person name="King N."/>
            <person name="Lang F.B.F."/>
            <person name="Roger A.J."/>
            <person name="Ruiz-Trillo I."/>
            <person name="Lander E."/>
            <person name="Nusbaum C."/>
        </authorList>
    </citation>
    <scope>NUCLEOTIDE SEQUENCE [LARGE SCALE GENOMIC DNA]</scope>
    <source>
        <strain evidence="8 9">DAOM BR117</strain>
    </source>
</reference>
<dbReference type="STRING" id="645134.A0A0L0HK25"/>
<accession>A0A0L0HK25</accession>
<dbReference type="eggNOG" id="KOG3191">
    <property type="taxonomic scope" value="Eukaryota"/>
</dbReference>
<dbReference type="InterPro" id="IPR007848">
    <property type="entry name" value="Small_mtfrase_dom"/>
</dbReference>
<organism evidence="8 9">
    <name type="scientific">Spizellomyces punctatus (strain DAOM BR117)</name>
    <dbReference type="NCBI Taxonomy" id="645134"/>
    <lineage>
        <taxon>Eukaryota</taxon>
        <taxon>Fungi</taxon>
        <taxon>Fungi incertae sedis</taxon>
        <taxon>Chytridiomycota</taxon>
        <taxon>Chytridiomycota incertae sedis</taxon>
        <taxon>Chytridiomycetes</taxon>
        <taxon>Spizellomycetales</taxon>
        <taxon>Spizellomycetaceae</taxon>
        <taxon>Spizellomyces</taxon>
    </lineage>
</organism>